<keyword evidence="1" id="KW-0040">ANK repeat</keyword>
<dbReference type="PROSITE" id="PS50297">
    <property type="entry name" value="ANK_REP_REGION"/>
    <property type="match status" value="1"/>
</dbReference>
<organism evidence="2 3">
    <name type="scientific">Polarella glacialis</name>
    <name type="common">Dinoflagellate</name>
    <dbReference type="NCBI Taxonomy" id="89957"/>
    <lineage>
        <taxon>Eukaryota</taxon>
        <taxon>Sar</taxon>
        <taxon>Alveolata</taxon>
        <taxon>Dinophyceae</taxon>
        <taxon>Suessiales</taxon>
        <taxon>Suessiaceae</taxon>
        <taxon>Polarella</taxon>
    </lineage>
</organism>
<dbReference type="Proteomes" id="UP000654075">
    <property type="component" value="Unassembled WGS sequence"/>
</dbReference>
<dbReference type="InterPro" id="IPR036770">
    <property type="entry name" value="Ankyrin_rpt-contain_sf"/>
</dbReference>
<dbReference type="InterPro" id="IPR002110">
    <property type="entry name" value="Ankyrin_rpt"/>
</dbReference>
<gene>
    <name evidence="2" type="ORF">PGLA1383_LOCUS47210</name>
</gene>
<sequence>AAIHDKRLVASMLLWGGSMREATNHKGNTALHLAAISGAKDVAWLIVENGGDHTVNTKNQDGKTPLEFAREGKNEELLEMLEGTAKEVKEAVAKPAEA</sequence>
<dbReference type="Pfam" id="PF12796">
    <property type="entry name" value="Ank_2"/>
    <property type="match status" value="1"/>
</dbReference>
<feature type="non-terminal residue" evidence="2">
    <location>
        <position position="98"/>
    </location>
</feature>
<protein>
    <recommendedName>
        <fullName evidence="4">Ankyrin repeat domain-containing protein</fullName>
    </recommendedName>
</protein>
<evidence type="ECO:0000256" key="1">
    <source>
        <dbReference type="PROSITE-ProRule" id="PRU00023"/>
    </source>
</evidence>
<reference evidence="2" key="1">
    <citation type="submission" date="2021-02" db="EMBL/GenBank/DDBJ databases">
        <authorList>
            <person name="Dougan E. K."/>
            <person name="Rhodes N."/>
            <person name="Thang M."/>
            <person name="Chan C."/>
        </authorList>
    </citation>
    <scope>NUCLEOTIDE SEQUENCE</scope>
</reference>
<evidence type="ECO:0000313" key="3">
    <source>
        <dbReference type="Proteomes" id="UP000654075"/>
    </source>
</evidence>
<evidence type="ECO:0008006" key="4">
    <source>
        <dbReference type="Google" id="ProtNLM"/>
    </source>
</evidence>
<dbReference type="Gene3D" id="1.25.40.20">
    <property type="entry name" value="Ankyrin repeat-containing domain"/>
    <property type="match status" value="1"/>
</dbReference>
<feature type="repeat" description="ANK" evidence="1">
    <location>
        <begin position="26"/>
        <end position="58"/>
    </location>
</feature>
<comment type="caution">
    <text evidence="2">The sequence shown here is derived from an EMBL/GenBank/DDBJ whole genome shotgun (WGS) entry which is preliminary data.</text>
</comment>
<accession>A0A813H066</accession>
<dbReference type="EMBL" id="CAJNNV010030023">
    <property type="protein sequence ID" value="CAE8631069.1"/>
    <property type="molecule type" value="Genomic_DNA"/>
</dbReference>
<dbReference type="SUPFAM" id="SSF48403">
    <property type="entry name" value="Ankyrin repeat"/>
    <property type="match status" value="1"/>
</dbReference>
<name>A0A813H066_POLGL</name>
<evidence type="ECO:0000313" key="2">
    <source>
        <dbReference type="EMBL" id="CAE8631069.1"/>
    </source>
</evidence>
<dbReference type="PROSITE" id="PS50088">
    <property type="entry name" value="ANK_REPEAT"/>
    <property type="match status" value="1"/>
</dbReference>
<proteinExistence type="predicted"/>
<dbReference type="OrthoDB" id="194358at2759"/>
<dbReference type="AlphaFoldDB" id="A0A813H066"/>
<keyword evidence="3" id="KW-1185">Reference proteome</keyword>
<dbReference type="SMART" id="SM00248">
    <property type="entry name" value="ANK"/>
    <property type="match status" value="2"/>
</dbReference>